<organism evidence="1 2">
    <name type="scientific">Salmonella enterica I</name>
    <dbReference type="NCBI Taxonomy" id="59201"/>
    <lineage>
        <taxon>Bacteria</taxon>
        <taxon>Pseudomonadati</taxon>
        <taxon>Pseudomonadota</taxon>
        <taxon>Gammaproteobacteria</taxon>
        <taxon>Enterobacterales</taxon>
        <taxon>Enterobacteriaceae</taxon>
        <taxon>Salmonella</taxon>
    </lineage>
</organism>
<dbReference type="Proteomes" id="UP000277214">
    <property type="component" value="Chromosome 1"/>
</dbReference>
<dbReference type="AlphaFoldDB" id="A0A3S4JDY6"/>
<dbReference type="EMBL" id="LR134149">
    <property type="protein sequence ID" value="VEA44749.1"/>
    <property type="molecule type" value="Genomic_DNA"/>
</dbReference>
<gene>
    <name evidence="1" type="ORF">NCTC8272_05791</name>
</gene>
<sequence>MWRLHGFGIAYQALKLQIGVFGDTMILYANIQTERPRRFAGPATTQ</sequence>
<evidence type="ECO:0000313" key="1">
    <source>
        <dbReference type="EMBL" id="VEA44749.1"/>
    </source>
</evidence>
<name>A0A3S4JDY6_SALET</name>
<protein>
    <submittedName>
        <fullName evidence="1">Uncharacterized protein</fullName>
    </submittedName>
</protein>
<evidence type="ECO:0000313" key="2">
    <source>
        <dbReference type="Proteomes" id="UP000277214"/>
    </source>
</evidence>
<proteinExistence type="predicted"/>
<reference evidence="1 2" key="1">
    <citation type="submission" date="2018-12" db="EMBL/GenBank/DDBJ databases">
        <authorList>
            <consortium name="Pathogen Informatics"/>
        </authorList>
    </citation>
    <scope>NUCLEOTIDE SEQUENCE [LARGE SCALE GENOMIC DNA]</scope>
    <source>
        <strain evidence="1 2">NCTC8272</strain>
    </source>
</reference>
<accession>A0A3S4JDY6</accession>